<dbReference type="PANTHER" id="PTHR36928">
    <property type="entry name" value="PHOSPHATASE YCDX-RELATED"/>
    <property type="match status" value="1"/>
</dbReference>
<reference evidence="2 3" key="1">
    <citation type="submission" date="2017-09" db="EMBL/GenBank/DDBJ databases">
        <title>Depth-based differentiation of microbial function through sediment-hosted aquifers and enrichment of novel symbionts in the deep terrestrial subsurface.</title>
        <authorList>
            <person name="Probst A.J."/>
            <person name="Ladd B."/>
            <person name="Jarett J.K."/>
            <person name="Geller-Mcgrath D.E."/>
            <person name="Sieber C.M."/>
            <person name="Emerson J.B."/>
            <person name="Anantharaman K."/>
            <person name="Thomas B.C."/>
            <person name="Malmstrom R."/>
            <person name="Stieglmeier M."/>
            <person name="Klingl A."/>
            <person name="Woyke T."/>
            <person name="Ryan C.M."/>
            <person name="Banfield J.F."/>
        </authorList>
    </citation>
    <scope>NUCLEOTIDE SEQUENCE [LARGE SCALE GENOMIC DNA]</scope>
    <source>
        <strain evidence="2">CG23_combo_of_CG06-09_8_20_14_all_40_23</strain>
    </source>
</reference>
<dbReference type="GO" id="GO:0005829">
    <property type="term" value="C:cytosol"/>
    <property type="evidence" value="ECO:0007669"/>
    <property type="project" value="TreeGrafter"/>
</dbReference>
<dbReference type="SMART" id="SM00481">
    <property type="entry name" value="POLIIIAc"/>
    <property type="match status" value="1"/>
</dbReference>
<dbReference type="CDD" id="cd07432">
    <property type="entry name" value="PHP_HisPPase"/>
    <property type="match status" value="1"/>
</dbReference>
<dbReference type="InterPro" id="IPR003141">
    <property type="entry name" value="Pol/His_phosphatase_N"/>
</dbReference>
<sequence length="214" mass="22925">MIDLHTHSLLSDGILLPSELLQQAKVRGISALAITDHVDSSNIDWVIPRLVSVCEHLKGQGVFLIPGAEITHVPPELIASMVKKARELGAKIVIVHGETIVEPVPPGTNLAALNSDIDILAHPGLLTQEEAELARQRGIALEITARRGHCLTNGLVAKMAQATGARLILNTDAHTDTDLITIEKAEKIAHGAGVEDFKMLIKNSEQIVANVGRL</sequence>
<dbReference type="Pfam" id="PF02811">
    <property type="entry name" value="PHP"/>
    <property type="match status" value="1"/>
</dbReference>
<dbReference type="GO" id="GO:0042578">
    <property type="term" value="F:phosphoric ester hydrolase activity"/>
    <property type="evidence" value="ECO:0007669"/>
    <property type="project" value="TreeGrafter"/>
</dbReference>
<evidence type="ECO:0000259" key="1">
    <source>
        <dbReference type="SMART" id="SM00481"/>
    </source>
</evidence>
<dbReference type="NCBIfam" id="NF004981">
    <property type="entry name" value="PRK06361.1"/>
    <property type="match status" value="1"/>
</dbReference>
<accession>A0A2H0A931</accession>
<evidence type="ECO:0000313" key="2">
    <source>
        <dbReference type="EMBL" id="PIP41926.1"/>
    </source>
</evidence>
<dbReference type="Proteomes" id="UP000231067">
    <property type="component" value="Unassembled WGS sequence"/>
</dbReference>
<dbReference type="InterPro" id="IPR016195">
    <property type="entry name" value="Pol/histidinol_Pase-like"/>
</dbReference>
<gene>
    <name evidence="2" type="ORF">COX18_01900</name>
</gene>
<name>A0A2H0A931_9BACT</name>
<organism evidence="2 3">
    <name type="scientific">Candidatus Desantisbacteria bacterium CG23_combo_of_CG06-09_8_20_14_all_40_23</name>
    <dbReference type="NCBI Taxonomy" id="1974550"/>
    <lineage>
        <taxon>Bacteria</taxon>
        <taxon>Candidatus Desantisiibacteriota</taxon>
    </lineage>
</organism>
<proteinExistence type="predicted"/>
<protein>
    <submittedName>
        <fullName evidence="2">PHP domain-containing protein</fullName>
    </submittedName>
</protein>
<dbReference type="SUPFAM" id="SSF89550">
    <property type="entry name" value="PHP domain-like"/>
    <property type="match status" value="1"/>
</dbReference>
<dbReference type="AlphaFoldDB" id="A0A2H0A931"/>
<comment type="caution">
    <text evidence="2">The sequence shown here is derived from an EMBL/GenBank/DDBJ whole genome shotgun (WGS) entry which is preliminary data.</text>
</comment>
<dbReference type="EMBL" id="PCSH01000031">
    <property type="protein sequence ID" value="PIP41926.1"/>
    <property type="molecule type" value="Genomic_DNA"/>
</dbReference>
<dbReference type="Gene3D" id="3.20.20.140">
    <property type="entry name" value="Metal-dependent hydrolases"/>
    <property type="match status" value="1"/>
</dbReference>
<dbReference type="InterPro" id="IPR004013">
    <property type="entry name" value="PHP_dom"/>
</dbReference>
<dbReference type="InterPro" id="IPR050243">
    <property type="entry name" value="PHP_phosphatase"/>
</dbReference>
<dbReference type="GO" id="GO:0008270">
    <property type="term" value="F:zinc ion binding"/>
    <property type="evidence" value="ECO:0007669"/>
    <property type="project" value="TreeGrafter"/>
</dbReference>
<feature type="domain" description="Polymerase/histidinol phosphatase N-terminal" evidence="1">
    <location>
        <begin position="2"/>
        <end position="74"/>
    </location>
</feature>
<dbReference type="PANTHER" id="PTHR36928:SF1">
    <property type="entry name" value="PHOSPHATASE YCDX-RELATED"/>
    <property type="match status" value="1"/>
</dbReference>
<evidence type="ECO:0000313" key="3">
    <source>
        <dbReference type="Proteomes" id="UP000231067"/>
    </source>
</evidence>